<sequence length="237" mass="27779">MDLPKINNGDPVAEDKIQSEEVKELKRTATHKGKDDSDNMFSMLLGMPKKPRGDAIGDLHLPLSSQNSVRQVRRSATRRGKNHGKDGHPPPKKERVTKLQKIFRKKVDKLLTPEQKLEQRLAKPNITETDKLKYRMKYREAKRIESRNQEKKELLAVVRERHQIDDQIKKQKSEEALRKLEEKERQAIELRKQQENFLPTKKQSNNEYMMVLFTRMGKVQKVQKSKRGPQTPQQQEA</sequence>
<evidence type="ECO:0000313" key="3">
    <source>
        <dbReference type="EMBL" id="TNV83992.1"/>
    </source>
</evidence>
<feature type="coiled-coil region" evidence="1">
    <location>
        <begin position="141"/>
        <end position="193"/>
    </location>
</feature>
<protein>
    <submittedName>
        <fullName evidence="3">Uncharacterized protein</fullName>
    </submittedName>
</protein>
<feature type="compositionally biased region" description="Basic and acidic residues" evidence="2">
    <location>
        <begin position="83"/>
        <end position="96"/>
    </location>
</feature>
<feature type="compositionally biased region" description="Polar residues" evidence="2">
    <location>
        <begin position="228"/>
        <end position="237"/>
    </location>
</feature>
<reference evidence="3" key="1">
    <citation type="submission" date="2019-06" db="EMBL/GenBank/DDBJ databases">
        <authorList>
            <person name="Zheng W."/>
        </authorList>
    </citation>
    <scope>NUCLEOTIDE SEQUENCE</scope>
    <source>
        <strain evidence="3">QDHG01</strain>
    </source>
</reference>
<keyword evidence="1" id="KW-0175">Coiled coil</keyword>
<evidence type="ECO:0000313" key="4">
    <source>
        <dbReference type="Proteomes" id="UP000785679"/>
    </source>
</evidence>
<evidence type="ECO:0000256" key="2">
    <source>
        <dbReference type="SAM" id="MobiDB-lite"/>
    </source>
</evidence>
<keyword evidence="4" id="KW-1185">Reference proteome</keyword>
<dbReference type="Proteomes" id="UP000785679">
    <property type="component" value="Unassembled WGS sequence"/>
</dbReference>
<dbReference type="EMBL" id="RRYP01003241">
    <property type="protein sequence ID" value="TNV83992.1"/>
    <property type="molecule type" value="Genomic_DNA"/>
</dbReference>
<feature type="region of interest" description="Disordered" evidence="2">
    <location>
        <begin position="1"/>
        <end position="96"/>
    </location>
</feature>
<name>A0A8J8NXQ0_HALGN</name>
<feature type="region of interest" description="Disordered" evidence="2">
    <location>
        <begin position="218"/>
        <end position="237"/>
    </location>
</feature>
<feature type="compositionally biased region" description="Basic and acidic residues" evidence="2">
    <location>
        <begin position="13"/>
        <end position="37"/>
    </location>
</feature>
<feature type="compositionally biased region" description="Basic residues" evidence="2">
    <location>
        <begin position="71"/>
        <end position="82"/>
    </location>
</feature>
<comment type="caution">
    <text evidence="3">The sequence shown here is derived from an EMBL/GenBank/DDBJ whole genome shotgun (WGS) entry which is preliminary data.</text>
</comment>
<accession>A0A8J8NXQ0</accession>
<evidence type="ECO:0000256" key="1">
    <source>
        <dbReference type="SAM" id="Coils"/>
    </source>
</evidence>
<gene>
    <name evidence="3" type="ORF">FGO68_gene12200</name>
</gene>
<organism evidence="3 4">
    <name type="scientific">Halteria grandinella</name>
    <dbReference type="NCBI Taxonomy" id="5974"/>
    <lineage>
        <taxon>Eukaryota</taxon>
        <taxon>Sar</taxon>
        <taxon>Alveolata</taxon>
        <taxon>Ciliophora</taxon>
        <taxon>Intramacronucleata</taxon>
        <taxon>Spirotrichea</taxon>
        <taxon>Stichotrichia</taxon>
        <taxon>Sporadotrichida</taxon>
        <taxon>Halteriidae</taxon>
        <taxon>Halteria</taxon>
    </lineage>
</organism>
<dbReference type="AlphaFoldDB" id="A0A8J8NXQ0"/>
<proteinExistence type="predicted"/>